<evidence type="ECO:0000256" key="6">
    <source>
        <dbReference type="PIRNR" id="PIRNR000077"/>
    </source>
</evidence>
<dbReference type="PIRSF" id="PIRSF000077">
    <property type="entry name" value="Thioredoxin"/>
    <property type="match status" value="1"/>
</dbReference>
<dbReference type="InterPro" id="IPR013766">
    <property type="entry name" value="Thioredoxin_domain"/>
</dbReference>
<dbReference type="InterPro" id="IPR017937">
    <property type="entry name" value="Thioredoxin_CS"/>
</dbReference>
<dbReference type="Pfam" id="PF00085">
    <property type="entry name" value="Thioredoxin"/>
    <property type="match status" value="1"/>
</dbReference>
<keyword evidence="3" id="KW-0249">Electron transport</keyword>
<evidence type="ECO:0000256" key="4">
    <source>
        <dbReference type="ARBA" id="ARBA00023157"/>
    </source>
</evidence>
<evidence type="ECO:0000256" key="2">
    <source>
        <dbReference type="ARBA" id="ARBA00022448"/>
    </source>
</evidence>
<dbReference type="CDD" id="cd02947">
    <property type="entry name" value="TRX_family"/>
    <property type="match status" value="1"/>
</dbReference>
<dbReference type="GO" id="GO:0005829">
    <property type="term" value="C:cytosol"/>
    <property type="evidence" value="ECO:0007669"/>
    <property type="project" value="TreeGrafter"/>
</dbReference>
<dbReference type="PANTHER" id="PTHR45663:SF11">
    <property type="entry name" value="GEO12009P1"/>
    <property type="match status" value="1"/>
</dbReference>
<keyword evidence="4 7" id="KW-1015">Disulfide bond</keyword>
<dbReference type="Proteomes" id="UP000189796">
    <property type="component" value="Chromosome I"/>
</dbReference>
<protein>
    <recommendedName>
        <fullName evidence="6">Thioredoxin</fullName>
    </recommendedName>
</protein>
<organism evidence="9 10">
    <name type="scientific">Bradyrhizobium erythrophlei</name>
    <dbReference type="NCBI Taxonomy" id="1437360"/>
    <lineage>
        <taxon>Bacteria</taxon>
        <taxon>Pseudomonadati</taxon>
        <taxon>Pseudomonadota</taxon>
        <taxon>Alphaproteobacteria</taxon>
        <taxon>Hyphomicrobiales</taxon>
        <taxon>Nitrobacteraceae</taxon>
        <taxon>Bradyrhizobium</taxon>
    </lineage>
</organism>
<name>A0A1M5PUR3_9BRAD</name>
<feature type="domain" description="Thioredoxin" evidence="8">
    <location>
        <begin position="1"/>
        <end position="105"/>
    </location>
</feature>
<proteinExistence type="inferred from homology"/>
<dbReference type="RefSeq" id="WP_079602508.1">
    <property type="nucleotide sequence ID" value="NZ_LT670817.1"/>
</dbReference>
<accession>A0A1M5PUR3</accession>
<dbReference type="GO" id="GO:0045454">
    <property type="term" value="P:cell redox homeostasis"/>
    <property type="evidence" value="ECO:0007669"/>
    <property type="project" value="TreeGrafter"/>
</dbReference>
<evidence type="ECO:0000313" key="10">
    <source>
        <dbReference type="Proteomes" id="UP000189796"/>
    </source>
</evidence>
<dbReference type="InterPro" id="IPR036249">
    <property type="entry name" value="Thioredoxin-like_sf"/>
</dbReference>
<dbReference type="Gene3D" id="3.40.30.10">
    <property type="entry name" value="Glutaredoxin"/>
    <property type="match status" value="1"/>
</dbReference>
<dbReference type="GO" id="GO:0015035">
    <property type="term" value="F:protein-disulfide reductase activity"/>
    <property type="evidence" value="ECO:0007669"/>
    <property type="project" value="InterPro"/>
</dbReference>
<evidence type="ECO:0000256" key="7">
    <source>
        <dbReference type="PIRSR" id="PIRSR000077-4"/>
    </source>
</evidence>
<dbReference type="AlphaFoldDB" id="A0A1M5PUR3"/>
<dbReference type="PROSITE" id="PS00194">
    <property type="entry name" value="THIOREDOXIN_1"/>
    <property type="match status" value="1"/>
</dbReference>
<evidence type="ECO:0000259" key="8">
    <source>
        <dbReference type="PROSITE" id="PS51352"/>
    </source>
</evidence>
<evidence type="ECO:0000313" key="9">
    <source>
        <dbReference type="EMBL" id="SHH05747.1"/>
    </source>
</evidence>
<feature type="disulfide bond" description="Redox-active" evidence="7">
    <location>
        <begin position="29"/>
        <end position="32"/>
    </location>
</feature>
<dbReference type="PROSITE" id="PS51352">
    <property type="entry name" value="THIOREDOXIN_2"/>
    <property type="match status" value="1"/>
</dbReference>
<dbReference type="EMBL" id="LT670817">
    <property type="protein sequence ID" value="SHH05747.1"/>
    <property type="molecule type" value="Genomic_DNA"/>
</dbReference>
<evidence type="ECO:0000256" key="3">
    <source>
        <dbReference type="ARBA" id="ARBA00022982"/>
    </source>
</evidence>
<gene>
    <name evidence="9" type="ORF">SAMN05443248_3527</name>
</gene>
<comment type="similarity">
    <text evidence="1 6">Belongs to the thioredoxin family.</text>
</comment>
<evidence type="ECO:0000256" key="1">
    <source>
        <dbReference type="ARBA" id="ARBA00008987"/>
    </source>
</evidence>
<sequence length="111" mass="12207">MKTITDSTPVSEIMQASRPIVVKFEAKWCAPCKAMTPLLLDIEQQLGDKVGFYSANVDHCMLIAQRYKVNQIPALLVIDKGAVTAMRTGAASKAELLQWIKQAIPEFGDQA</sequence>
<dbReference type="PANTHER" id="PTHR45663">
    <property type="entry name" value="GEO12009P1"/>
    <property type="match status" value="1"/>
</dbReference>
<dbReference type="OrthoDB" id="9790390at2"/>
<evidence type="ECO:0000256" key="5">
    <source>
        <dbReference type="ARBA" id="ARBA00023284"/>
    </source>
</evidence>
<reference evidence="9 10" key="1">
    <citation type="submission" date="2016-11" db="EMBL/GenBank/DDBJ databases">
        <authorList>
            <person name="Jaros S."/>
            <person name="Januszkiewicz K."/>
            <person name="Wedrychowicz H."/>
        </authorList>
    </citation>
    <scope>NUCLEOTIDE SEQUENCE [LARGE SCALE GENOMIC DNA]</scope>
    <source>
        <strain evidence="9 10">GAS138</strain>
    </source>
</reference>
<keyword evidence="2" id="KW-0813">Transport</keyword>
<dbReference type="SUPFAM" id="SSF52833">
    <property type="entry name" value="Thioredoxin-like"/>
    <property type="match status" value="1"/>
</dbReference>
<keyword evidence="5 7" id="KW-0676">Redox-active center</keyword>
<dbReference type="InterPro" id="IPR005746">
    <property type="entry name" value="Thioredoxin"/>
</dbReference>